<sequence length="92" mass="10338">MTKPTIALTELVEKGADADLLKQMIQFVAQRMMEFDVEGLCGAVFAVQIPDRAHSRTGYRDRLWQTRAAAVDLTIPTLRQGSFFPGFLEPPR</sequence>
<comment type="caution">
    <text evidence="6">The sequence shown here is derived from an EMBL/GenBank/DDBJ whole genome shotgun (WGS) entry which is preliminary data.</text>
</comment>
<dbReference type="GO" id="GO:0004803">
    <property type="term" value="F:transposase activity"/>
    <property type="evidence" value="ECO:0007669"/>
    <property type="project" value="InterPro"/>
</dbReference>
<organism evidence="6 7">
    <name type="scientific">Pseudomonas putida</name>
    <name type="common">Arthrobacter siderocapsulatus</name>
    <dbReference type="NCBI Taxonomy" id="303"/>
    <lineage>
        <taxon>Bacteria</taxon>
        <taxon>Pseudomonadati</taxon>
        <taxon>Pseudomonadota</taxon>
        <taxon>Gammaproteobacteria</taxon>
        <taxon>Pseudomonadales</taxon>
        <taxon>Pseudomonadaceae</taxon>
        <taxon>Pseudomonas</taxon>
    </lineage>
</organism>
<evidence type="ECO:0000256" key="3">
    <source>
        <dbReference type="ARBA" id="ARBA00022578"/>
    </source>
</evidence>
<comment type="function">
    <text evidence="1">Required for the transposition of the insertion element.</text>
</comment>
<keyword evidence="5" id="KW-0233">DNA recombination</keyword>
<keyword evidence="4" id="KW-0238">DNA-binding</keyword>
<evidence type="ECO:0000256" key="1">
    <source>
        <dbReference type="ARBA" id="ARBA00002190"/>
    </source>
</evidence>
<dbReference type="EMBL" id="JACARV010000124">
    <property type="protein sequence ID" value="NWC84105.1"/>
    <property type="molecule type" value="Genomic_DNA"/>
</dbReference>
<proteinExistence type="inferred from homology"/>
<evidence type="ECO:0000256" key="2">
    <source>
        <dbReference type="ARBA" id="ARBA00010961"/>
    </source>
</evidence>
<evidence type="ECO:0000256" key="4">
    <source>
        <dbReference type="ARBA" id="ARBA00023125"/>
    </source>
</evidence>
<feature type="non-terminal residue" evidence="6">
    <location>
        <position position="92"/>
    </location>
</feature>
<keyword evidence="3" id="KW-0815">Transposition</keyword>
<reference evidence="6 7" key="1">
    <citation type="submission" date="2020-04" db="EMBL/GenBank/DDBJ databases">
        <title>Molecular characterization of pseudomonads from Agaricus bisporus reveal novel blotch 2 pathogens in Western Europe.</title>
        <authorList>
            <person name="Taparia T."/>
            <person name="Krijger M."/>
            <person name="Haynes E."/>
            <person name="Elpinstone J.G."/>
            <person name="Noble R."/>
            <person name="Van Der Wolf J."/>
        </authorList>
    </citation>
    <scope>NUCLEOTIDE SEQUENCE [LARGE SCALE GENOMIC DNA]</scope>
    <source>
        <strain evidence="6 7">P7765</strain>
    </source>
</reference>
<dbReference type="InterPro" id="IPR001207">
    <property type="entry name" value="Transposase_mutator"/>
</dbReference>
<dbReference type="Pfam" id="PF00872">
    <property type="entry name" value="Transposase_mut"/>
    <property type="match status" value="1"/>
</dbReference>
<evidence type="ECO:0000256" key="5">
    <source>
        <dbReference type="ARBA" id="ARBA00023172"/>
    </source>
</evidence>
<dbReference type="GO" id="GO:0003677">
    <property type="term" value="F:DNA binding"/>
    <property type="evidence" value="ECO:0007669"/>
    <property type="project" value="UniProtKB-KW"/>
</dbReference>
<evidence type="ECO:0000313" key="6">
    <source>
        <dbReference type="EMBL" id="NWC84105.1"/>
    </source>
</evidence>
<name>A0A7Y7ZHE3_PSEPU</name>
<dbReference type="GO" id="GO:0006313">
    <property type="term" value="P:DNA transposition"/>
    <property type="evidence" value="ECO:0007669"/>
    <property type="project" value="InterPro"/>
</dbReference>
<comment type="similarity">
    <text evidence="2">Belongs to the transposase mutator family.</text>
</comment>
<evidence type="ECO:0000313" key="7">
    <source>
        <dbReference type="Proteomes" id="UP000542695"/>
    </source>
</evidence>
<accession>A0A7Y7ZHE3</accession>
<dbReference type="Proteomes" id="UP000542695">
    <property type="component" value="Unassembled WGS sequence"/>
</dbReference>
<protein>
    <submittedName>
        <fullName evidence="6">Transposase</fullName>
    </submittedName>
</protein>
<gene>
    <name evidence="6" type="ORF">HX798_28035</name>
</gene>
<dbReference type="RefSeq" id="WP_177011315.1">
    <property type="nucleotide sequence ID" value="NZ_JACARV010000124.1"/>
</dbReference>
<dbReference type="AlphaFoldDB" id="A0A7Y7ZHE3"/>